<dbReference type="EMBL" id="JADYXP020000002">
    <property type="protein sequence ID" value="KAL0130257.1"/>
    <property type="molecule type" value="Genomic_DNA"/>
</dbReference>
<dbReference type="AlphaFoldDB" id="A0AAW2GSP5"/>
<reference evidence="3 4" key="1">
    <citation type="submission" date="2023-03" db="EMBL/GenBank/DDBJ databases">
        <title>High recombination rates correlate with genetic variation in Cardiocondyla obscurior ants.</title>
        <authorList>
            <person name="Errbii M."/>
        </authorList>
    </citation>
    <scope>NUCLEOTIDE SEQUENCE [LARGE SCALE GENOMIC DNA]</scope>
    <source>
        <strain evidence="3">Alpha-2009</strain>
        <tissue evidence="3">Whole body</tissue>
    </source>
</reference>
<dbReference type="PANTHER" id="PTHR33327:SF3">
    <property type="entry name" value="RNA-DIRECTED DNA POLYMERASE"/>
    <property type="match status" value="1"/>
</dbReference>
<organism evidence="3 4">
    <name type="scientific">Cardiocondyla obscurior</name>
    <dbReference type="NCBI Taxonomy" id="286306"/>
    <lineage>
        <taxon>Eukaryota</taxon>
        <taxon>Metazoa</taxon>
        <taxon>Ecdysozoa</taxon>
        <taxon>Arthropoda</taxon>
        <taxon>Hexapoda</taxon>
        <taxon>Insecta</taxon>
        <taxon>Pterygota</taxon>
        <taxon>Neoptera</taxon>
        <taxon>Endopterygota</taxon>
        <taxon>Hymenoptera</taxon>
        <taxon>Apocrita</taxon>
        <taxon>Aculeata</taxon>
        <taxon>Formicoidea</taxon>
        <taxon>Formicidae</taxon>
        <taxon>Myrmicinae</taxon>
        <taxon>Cardiocondyla</taxon>
    </lineage>
</organism>
<proteinExistence type="predicted"/>
<dbReference type="Proteomes" id="UP001430953">
    <property type="component" value="Unassembled WGS sequence"/>
</dbReference>
<dbReference type="Pfam" id="PF23055">
    <property type="entry name" value="DUF7041"/>
    <property type="match status" value="1"/>
</dbReference>
<evidence type="ECO:0000313" key="3">
    <source>
        <dbReference type="EMBL" id="KAL0130257.1"/>
    </source>
</evidence>
<sequence>MRRLSRRDCLVLNSEETSELAASCRLPAFWKDNPELWFFQVEAIFQIHRIVSDSSKFNMVVAKLDVDSLQEVADIIKKPPASGKYNRLKASILERLSDSADRQLRKLLTQLELGDRKPSQLLRHMRTLAGDRATEAVLRVKWLDLLPASSQRLLRIFHASMLDKLATAADEMMDSGSQVMVISQPPKKIVKTETTATPAPATFEAVPSPSSAADLADAISACRVSLSKLISLNRNIFDLLKANPSSERRSRSRKRPRSRSVSTPPSTRSDKVCYYHRRWRKAAKNCQQPCDFQAASSPVPSGN</sequence>
<protein>
    <recommendedName>
        <fullName evidence="2">DUF7041 domain-containing protein</fullName>
    </recommendedName>
</protein>
<accession>A0AAW2GSP5</accession>
<gene>
    <name evidence="3" type="ORF">PUN28_002095</name>
</gene>
<evidence type="ECO:0000256" key="1">
    <source>
        <dbReference type="SAM" id="MobiDB-lite"/>
    </source>
</evidence>
<evidence type="ECO:0000313" key="4">
    <source>
        <dbReference type="Proteomes" id="UP001430953"/>
    </source>
</evidence>
<feature type="region of interest" description="Disordered" evidence="1">
    <location>
        <begin position="244"/>
        <end position="269"/>
    </location>
</feature>
<name>A0AAW2GSP5_9HYME</name>
<comment type="caution">
    <text evidence="3">The sequence shown here is derived from an EMBL/GenBank/DDBJ whole genome shotgun (WGS) entry which is preliminary data.</text>
</comment>
<feature type="domain" description="DUF7041" evidence="2">
    <location>
        <begin position="26"/>
        <end position="109"/>
    </location>
</feature>
<keyword evidence="4" id="KW-1185">Reference proteome</keyword>
<evidence type="ECO:0000259" key="2">
    <source>
        <dbReference type="Pfam" id="PF23055"/>
    </source>
</evidence>
<dbReference type="InterPro" id="IPR055469">
    <property type="entry name" value="DUF7041"/>
</dbReference>
<dbReference type="PANTHER" id="PTHR33327">
    <property type="entry name" value="ENDONUCLEASE"/>
    <property type="match status" value="1"/>
</dbReference>